<dbReference type="Proteomes" id="UP000008680">
    <property type="component" value="Chromosome"/>
</dbReference>
<dbReference type="OrthoDB" id="46222at2157"/>
<gene>
    <name evidence="2" type="ordered locus">mru_1068</name>
</gene>
<reference evidence="2 3" key="1">
    <citation type="journal article" date="2010" name="PLoS ONE">
        <title>The genome sequence of the rumen methanogen Methanobrevibacter ruminantium reveals new possibilities for controlling ruminant methane emissions.</title>
        <authorList>
            <person name="Leahy S.C."/>
            <person name="Kelly W.J."/>
            <person name="Altermann E."/>
            <person name="Ronimus R.S."/>
            <person name="Yeoman C.J."/>
            <person name="Pacheco D.M."/>
            <person name="Li D."/>
            <person name="Kong Z."/>
            <person name="McTavish S."/>
            <person name="Sang C."/>
            <person name="Lambie S.C."/>
            <person name="Janssen P.H."/>
            <person name="Dey D."/>
            <person name="Attwood G.T."/>
        </authorList>
    </citation>
    <scope>NUCLEOTIDE SEQUENCE [LARGE SCALE GENOMIC DNA]</scope>
    <source>
        <strain evidence="3">ATCC 35063 / DSM 1093 / JCM 13430 / OCM 146 / M1</strain>
    </source>
</reference>
<dbReference type="RefSeq" id="WP_012955869.1">
    <property type="nucleotide sequence ID" value="NC_013790.1"/>
</dbReference>
<dbReference type="GO" id="GO:0016757">
    <property type="term" value="F:glycosyltransferase activity"/>
    <property type="evidence" value="ECO:0007669"/>
    <property type="project" value="InterPro"/>
</dbReference>
<dbReference type="eggNOG" id="arCOG07826">
    <property type="taxonomic scope" value="Archaea"/>
</dbReference>
<dbReference type="PANTHER" id="PTHR12526:SF627">
    <property type="entry name" value="D-RHAMNOSYLTRANSFERASE WBPZ"/>
    <property type="match status" value="1"/>
</dbReference>
<dbReference type="CAZy" id="GT4">
    <property type="family name" value="Glycosyltransferase Family 4"/>
</dbReference>
<dbReference type="Gene3D" id="3.40.50.2000">
    <property type="entry name" value="Glycogen Phosphorylase B"/>
    <property type="match status" value="2"/>
</dbReference>
<sequence>MKKPKTKAQKESREKKPNNLKSDCMKKILYVLHSGVTGGTFLTNKDLMKNVEKEFDVYLLSAENKFLKLFSFSNNKLKLIRKYHRNYGINVETEETETNNISWSAKDFHNSWLSNIYFEILVNYNIDIVHIRHLINHSFDLPQVAEKLNIPIVLSLHDFYFLCPFYTLLDENYNYCAGECSHNKKNCYCPMDSLSDINSKEFISEWRVNVLKMFNYINVFVTTSFFVKDLFLSIYSNEDIINNNNFKVIEHGRDFPKLKKQMFEIPSSNKPIKILCPANHLNIMKGSQLIKRIKEEDNKNLIEFHFLGNCHDGIEEYGFSHGTFERDEFHKKVEEIKPSFVGIFSIWPETFCHTITEAWSCGIPVIGTNIGVIQDRILKNKGGWIVDRNNPKKAYEYMAEIFENKEEYLEIANNIKTMDLKDTKMMSIEYIQIYNNLLEIK</sequence>
<dbReference type="GeneID" id="8770720"/>
<accession>D3E308</accession>
<keyword evidence="3" id="KW-1185">Reference proteome</keyword>
<dbReference type="PANTHER" id="PTHR12526">
    <property type="entry name" value="GLYCOSYLTRANSFERASE"/>
    <property type="match status" value="1"/>
</dbReference>
<evidence type="ECO:0000313" key="2">
    <source>
        <dbReference type="EMBL" id="ADC46919.1"/>
    </source>
</evidence>
<dbReference type="InterPro" id="IPR001296">
    <property type="entry name" value="Glyco_trans_1"/>
</dbReference>
<protein>
    <submittedName>
        <fullName evidence="2">Glycosyl transferase GT4 family</fullName>
    </submittedName>
</protein>
<dbReference type="AlphaFoldDB" id="D3E308"/>
<proteinExistence type="predicted"/>
<dbReference type="HOGENOM" id="CLU_009583_35_1_2"/>
<organism evidence="2 3">
    <name type="scientific">Methanobrevibacter ruminantium (strain ATCC 35063 / DSM 1093 / JCM 13430 / OCM 146 / M1)</name>
    <name type="common">Methanobacterium ruminantium</name>
    <dbReference type="NCBI Taxonomy" id="634498"/>
    <lineage>
        <taxon>Archaea</taxon>
        <taxon>Methanobacteriati</taxon>
        <taxon>Methanobacteriota</taxon>
        <taxon>Methanomada group</taxon>
        <taxon>Methanobacteria</taxon>
        <taxon>Methanobacteriales</taxon>
        <taxon>Methanobacteriaceae</taxon>
        <taxon>Methanobrevibacter</taxon>
    </lineage>
</organism>
<dbReference type="STRING" id="634498.mru_1068"/>
<name>D3E308_METRM</name>
<keyword evidence="2" id="KW-0808">Transferase</keyword>
<dbReference type="EMBL" id="CP001719">
    <property type="protein sequence ID" value="ADC46919.1"/>
    <property type="molecule type" value="Genomic_DNA"/>
</dbReference>
<dbReference type="SUPFAM" id="SSF53756">
    <property type="entry name" value="UDP-Glycosyltransferase/glycogen phosphorylase"/>
    <property type="match status" value="1"/>
</dbReference>
<dbReference type="KEGG" id="mru:mru_1068"/>
<evidence type="ECO:0000313" key="3">
    <source>
        <dbReference type="Proteomes" id="UP000008680"/>
    </source>
</evidence>
<evidence type="ECO:0000259" key="1">
    <source>
        <dbReference type="Pfam" id="PF00534"/>
    </source>
</evidence>
<dbReference type="PATRIC" id="fig|634498.28.peg.1068"/>
<dbReference type="Pfam" id="PF00534">
    <property type="entry name" value="Glycos_transf_1"/>
    <property type="match status" value="1"/>
</dbReference>
<feature type="domain" description="Glycosyl transferase family 1" evidence="1">
    <location>
        <begin position="345"/>
        <end position="416"/>
    </location>
</feature>